<evidence type="ECO:0000256" key="2">
    <source>
        <dbReference type="RuleBase" id="RU000363"/>
    </source>
</evidence>
<accession>A0A5D0MQ09</accession>
<comment type="similarity">
    <text evidence="1 2">Belongs to the short-chain dehydrogenases/reductases (SDR) family.</text>
</comment>
<name>A0A5D0MQ09_FLESI</name>
<evidence type="ECO:0000256" key="1">
    <source>
        <dbReference type="ARBA" id="ARBA00006484"/>
    </source>
</evidence>
<organism evidence="4 5">
    <name type="scientific">Flexistipes sinusarabici</name>
    <dbReference type="NCBI Taxonomy" id="2352"/>
    <lineage>
        <taxon>Bacteria</taxon>
        <taxon>Pseudomonadati</taxon>
        <taxon>Deferribacterota</taxon>
        <taxon>Deferribacteres</taxon>
        <taxon>Deferribacterales</taxon>
        <taxon>Flexistipitaceae</taxon>
        <taxon>Flexistipes</taxon>
    </lineage>
</organism>
<dbReference type="PRINTS" id="PR00081">
    <property type="entry name" value="GDHRDH"/>
</dbReference>
<dbReference type="Proteomes" id="UP000323337">
    <property type="component" value="Unassembled WGS sequence"/>
</dbReference>
<dbReference type="RefSeq" id="WP_303700848.1">
    <property type="nucleotide sequence ID" value="NZ_VSIV01000118.1"/>
</dbReference>
<gene>
    <name evidence="4" type="ORF">FXF49_05175</name>
</gene>
<proteinExistence type="inferred from homology"/>
<dbReference type="EMBL" id="VSIV01000118">
    <property type="protein sequence ID" value="TYB33671.1"/>
    <property type="molecule type" value="Genomic_DNA"/>
</dbReference>
<dbReference type="CDD" id="cd05233">
    <property type="entry name" value="SDR_c"/>
    <property type="match status" value="1"/>
</dbReference>
<dbReference type="SUPFAM" id="SSF51735">
    <property type="entry name" value="NAD(P)-binding Rossmann-fold domains"/>
    <property type="match status" value="1"/>
</dbReference>
<dbReference type="AlphaFoldDB" id="A0A5D0MQ09"/>
<dbReference type="GO" id="GO:0016616">
    <property type="term" value="F:oxidoreductase activity, acting on the CH-OH group of donors, NAD or NADP as acceptor"/>
    <property type="evidence" value="ECO:0007669"/>
    <property type="project" value="UniProtKB-ARBA"/>
</dbReference>
<dbReference type="InterPro" id="IPR057326">
    <property type="entry name" value="KR_dom"/>
</dbReference>
<dbReference type="Gene3D" id="3.40.50.720">
    <property type="entry name" value="NAD(P)-binding Rossmann-like Domain"/>
    <property type="match status" value="1"/>
</dbReference>
<feature type="domain" description="Ketoreductase" evidence="3">
    <location>
        <begin position="11"/>
        <end position="198"/>
    </location>
</feature>
<sequence>MTMQCERLEGHVALITGGGRGIGKAIAKRLYAEKANIVICGTTEDVLKKAAEEIATEDREVLPVVCDVSDSGQVKEMVEKVRQRFGKVDILVNNAAVMLRHIGYERATKPYYELDETDWDKVMDVNVKGMWLCASEVFSDMRAQNWGRIINISSDTVFMGRGNGIQYITSKAAVVGFTRGLAFEVGCYGITVNAISPGLVQSETIQEHGFNEISGALANNSAIPRLEYPDDLVGTAAWLASDDAAFVSGQNISVSGGLSLH</sequence>
<dbReference type="SMART" id="SM00822">
    <property type="entry name" value="PKS_KR"/>
    <property type="match status" value="1"/>
</dbReference>
<dbReference type="InterPro" id="IPR036291">
    <property type="entry name" value="NAD(P)-bd_dom_sf"/>
</dbReference>
<evidence type="ECO:0000313" key="4">
    <source>
        <dbReference type="EMBL" id="TYB33671.1"/>
    </source>
</evidence>
<reference evidence="4 5" key="1">
    <citation type="submission" date="2019-08" db="EMBL/GenBank/DDBJ databases">
        <title>Genomic characterization of a novel candidate phylum (ARYD3) from a high temperature, high salinity tertiary oil reservoir in north central Oklahoma, USA.</title>
        <authorList>
            <person name="Youssef N.H."/>
            <person name="Yadav A."/>
            <person name="Elshahed M.S."/>
        </authorList>
    </citation>
    <scope>NUCLEOTIDE SEQUENCE [LARGE SCALE GENOMIC DNA]</scope>
    <source>
        <strain evidence="4">ARYD1</strain>
    </source>
</reference>
<evidence type="ECO:0000259" key="3">
    <source>
        <dbReference type="SMART" id="SM00822"/>
    </source>
</evidence>
<evidence type="ECO:0000313" key="5">
    <source>
        <dbReference type="Proteomes" id="UP000323337"/>
    </source>
</evidence>
<dbReference type="PANTHER" id="PTHR42760">
    <property type="entry name" value="SHORT-CHAIN DEHYDROGENASES/REDUCTASES FAMILY MEMBER"/>
    <property type="match status" value="1"/>
</dbReference>
<comment type="caution">
    <text evidence="4">The sequence shown here is derived from an EMBL/GenBank/DDBJ whole genome shotgun (WGS) entry which is preliminary data.</text>
</comment>
<dbReference type="PRINTS" id="PR00080">
    <property type="entry name" value="SDRFAMILY"/>
</dbReference>
<protein>
    <submittedName>
        <fullName evidence="4">3-oxoacyl-ACP reductase FabG</fullName>
    </submittedName>
</protein>
<dbReference type="InterPro" id="IPR002347">
    <property type="entry name" value="SDR_fam"/>
</dbReference>
<dbReference type="FunFam" id="3.40.50.720:FF:000084">
    <property type="entry name" value="Short-chain dehydrogenase reductase"/>
    <property type="match status" value="1"/>
</dbReference>
<dbReference type="Pfam" id="PF00106">
    <property type="entry name" value="adh_short"/>
    <property type="match status" value="1"/>
</dbReference>